<keyword evidence="2" id="KW-1185">Reference proteome</keyword>
<dbReference type="AlphaFoldDB" id="A0A4D4LK30"/>
<dbReference type="OrthoDB" id="3212786at2"/>
<organism evidence="1 2">
    <name type="scientific">Streptomyces violaceusniger</name>
    <dbReference type="NCBI Taxonomy" id="68280"/>
    <lineage>
        <taxon>Bacteria</taxon>
        <taxon>Bacillati</taxon>
        <taxon>Actinomycetota</taxon>
        <taxon>Actinomycetes</taxon>
        <taxon>Kitasatosporales</taxon>
        <taxon>Streptomycetaceae</taxon>
        <taxon>Streptomyces</taxon>
        <taxon>Streptomyces violaceusniger group</taxon>
    </lineage>
</organism>
<evidence type="ECO:0000313" key="1">
    <source>
        <dbReference type="EMBL" id="GDY59646.1"/>
    </source>
</evidence>
<comment type="caution">
    <text evidence="1">The sequence shown here is derived from an EMBL/GenBank/DDBJ whole genome shotgun (WGS) entry which is preliminary data.</text>
</comment>
<reference evidence="1 2" key="1">
    <citation type="journal article" date="2020" name="Int. J. Syst. Evol. Microbiol.">
        <title>Reclassification of Streptomyces castelarensis and Streptomyces sporoclivatus as later heterotypic synonyms of Streptomyces antimycoticus.</title>
        <authorList>
            <person name="Komaki H."/>
            <person name="Tamura T."/>
        </authorList>
    </citation>
    <scope>NUCLEOTIDE SEQUENCE [LARGE SCALE GENOMIC DNA]</scope>
    <source>
        <strain evidence="1 2">NBRC 13459</strain>
    </source>
</reference>
<evidence type="ECO:0000313" key="2">
    <source>
        <dbReference type="Proteomes" id="UP000301309"/>
    </source>
</evidence>
<dbReference type="RefSeq" id="WP_137981796.1">
    <property type="nucleotide sequence ID" value="NZ_BAAASO010000111.1"/>
</dbReference>
<gene>
    <name evidence="1" type="ORF">SVIO_102690</name>
</gene>
<accession>A0A4D4LK30</accession>
<dbReference type="EMBL" id="BJHW01000002">
    <property type="protein sequence ID" value="GDY59646.1"/>
    <property type="molecule type" value="Genomic_DNA"/>
</dbReference>
<protein>
    <recommendedName>
        <fullName evidence="3">SnoaL-like domain-containing protein</fullName>
    </recommendedName>
</protein>
<evidence type="ECO:0008006" key="3">
    <source>
        <dbReference type="Google" id="ProtNLM"/>
    </source>
</evidence>
<name>A0A4D4LK30_STRVO</name>
<dbReference type="Proteomes" id="UP000301309">
    <property type="component" value="Unassembled WGS sequence"/>
</dbReference>
<proteinExistence type="predicted"/>
<sequence length="167" mass="18716">MNDLTEALLRDVASRLQKAIQARDCPAMVALHGQRTLFLSDYDYLRDEAAAVAFENRVAETARQINTTRWVMVVPQVWLVTGGTVAARAVSNHPLREGEQEVITLMTFDVEDGVDYGFVPYTRRPNGAPVFDEPKLFTDPIRPRPEMPGFTLLTRLMHDDGPETSLG</sequence>